<evidence type="ECO:0000313" key="12">
    <source>
        <dbReference type="Proteomes" id="UP001307889"/>
    </source>
</evidence>
<feature type="transmembrane region" description="Helical" evidence="10">
    <location>
        <begin position="43"/>
        <end position="67"/>
    </location>
</feature>
<keyword evidence="9" id="KW-0807">Transducer</keyword>
<evidence type="ECO:0000256" key="6">
    <source>
        <dbReference type="ARBA" id="ARBA00022989"/>
    </source>
</evidence>
<feature type="transmembrane region" description="Helical" evidence="10">
    <location>
        <begin position="417"/>
        <end position="436"/>
    </location>
</feature>
<keyword evidence="7 10" id="KW-0472">Membrane</keyword>
<keyword evidence="5" id="KW-0552">Olfaction</keyword>
<accession>A0ABN7AYJ5</accession>
<dbReference type="EMBL" id="AP028915">
    <property type="protein sequence ID" value="BES96619.1"/>
    <property type="molecule type" value="Genomic_DNA"/>
</dbReference>
<organism evidence="11 12">
    <name type="scientific">Nesidiocoris tenuis</name>
    <dbReference type="NCBI Taxonomy" id="355587"/>
    <lineage>
        <taxon>Eukaryota</taxon>
        <taxon>Metazoa</taxon>
        <taxon>Ecdysozoa</taxon>
        <taxon>Arthropoda</taxon>
        <taxon>Hexapoda</taxon>
        <taxon>Insecta</taxon>
        <taxon>Pterygota</taxon>
        <taxon>Neoptera</taxon>
        <taxon>Paraneoptera</taxon>
        <taxon>Hemiptera</taxon>
        <taxon>Heteroptera</taxon>
        <taxon>Panheteroptera</taxon>
        <taxon>Cimicomorpha</taxon>
        <taxon>Miridae</taxon>
        <taxon>Dicyphina</taxon>
        <taxon>Nesidiocoris</taxon>
    </lineage>
</organism>
<proteinExistence type="predicted"/>
<evidence type="ECO:0000256" key="2">
    <source>
        <dbReference type="ARBA" id="ARBA00022475"/>
    </source>
</evidence>
<evidence type="ECO:0000256" key="9">
    <source>
        <dbReference type="ARBA" id="ARBA00023224"/>
    </source>
</evidence>
<sequence>MAGTGRIVDNEMVEGLDVWYLRRTALWEMLNVYRETGKKNYVWWIYSFITYGFCFPIILSSLLGPFFVEKDLEGMTLTLLNPLTTVQMVVKFQLCLWTGLESQSKLLNLMKKDFLTCIPPEKKARAEEMLRESGREATLVANIALFINLLTVNTWNIIPILRSEFFHESLGITFFGKPSGHNKILGFWWPGDIDETPENQLIYVYEFGVCSYAGVFITLIEALIAQNIIMMTAQLKILIFLIRDIKSTESCESELLKYIKEHQRLLKEEELKPSVLLDMAGYGRIKDEDMADGLDVSYLKRSGLWEIFNHYRETGEKNSVAKMMMYYNIVVLTPFLTSCLVGPFYSNLDLEEVTATLLNPLTTVQMIIKFCLCFWQGIETQSKLLELMKKDFLKCVPPEKRAEKDRILKEAGERATFIQNLILVINCTTILFWNVLPIIRSEFARETLGLSFLGKPKGHNKILGYWFPGNIDDTPNVQILFVYEFVGCFTTGMTLTLIEILIAQNMVMLTGQFKVLMLLMSQVEARPSNVSDRLLPYIKAHQQLIEIGNELCELYTFTITMQLSTGLLILIIGIFNFFLQGSENGDMVMTFKFMTYTSYTLAEVAIYCYAGSDLEETSKDVGFAIYSSEWYEMSVENRKHVLMAMVRSRRPLALKAGRIYIVNQTVLSDVLQMAYSTSMMLSRMLKGEKLSG</sequence>
<name>A0ABN7AYJ5_9HEMI</name>
<dbReference type="PANTHER" id="PTHR21137:SF35">
    <property type="entry name" value="ODORANT RECEPTOR 19A-RELATED"/>
    <property type="match status" value="1"/>
</dbReference>
<reference evidence="11 12" key="1">
    <citation type="submission" date="2023-09" db="EMBL/GenBank/DDBJ databases">
        <title>Nesidiocoris tenuis whole genome shotgun sequence.</title>
        <authorList>
            <person name="Shibata T."/>
            <person name="Shimoda M."/>
            <person name="Kobayashi T."/>
            <person name="Uehara T."/>
        </authorList>
    </citation>
    <scope>NUCLEOTIDE SEQUENCE [LARGE SCALE GENOMIC DNA]</scope>
    <source>
        <strain evidence="11 12">Japan</strain>
    </source>
</reference>
<dbReference type="Pfam" id="PF02949">
    <property type="entry name" value="7tm_6"/>
    <property type="match status" value="1"/>
</dbReference>
<feature type="transmembrane region" description="Helical" evidence="10">
    <location>
        <begin position="202"/>
        <end position="224"/>
    </location>
</feature>
<comment type="subcellular location">
    <subcellularLocation>
        <location evidence="1">Cell membrane</location>
        <topology evidence="1">Multi-pass membrane protein</topology>
    </subcellularLocation>
</comment>
<evidence type="ECO:0000256" key="1">
    <source>
        <dbReference type="ARBA" id="ARBA00004651"/>
    </source>
</evidence>
<evidence type="ECO:0000256" key="5">
    <source>
        <dbReference type="ARBA" id="ARBA00022725"/>
    </source>
</evidence>
<keyword evidence="4 10" id="KW-0812">Transmembrane</keyword>
<keyword evidence="12" id="KW-1185">Reference proteome</keyword>
<keyword evidence="3" id="KW-0716">Sensory transduction</keyword>
<evidence type="ECO:0000256" key="4">
    <source>
        <dbReference type="ARBA" id="ARBA00022692"/>
    </source>
</evidence>
<evidence type="ECO:0000256" key="8">
    <source>
        <dbReference type="ARBA" id="ARBA00023170"/>
    </source>
</evidence>
<evidence type="ECO:0000313" key="11">
    <source>
        <dbReference type="EMBL" id="BES96619.1"/>
    </source>
</evidence>
<protein>
    <submittedName>
        <fullName evidence="11">Odorant receptor</fullName>
    </submittedName>
</protein>
<feature type="transmembrane region" description="Helical" evidence="10">
    <location>
        <begin position="554"/>
        <end position="579"/>
    </location>
</feature>
<dbReference type="Proteomes" id="UP001307889">
    <property type="component" value="Chromosome 7"/>
</dbReference>
<keyword evidence="8 11" id="KW-0675">Receptor</keyword>
<gene>
    <name evidence="11" type="ORF">NTJ_09431</name>
</gene>
<keyword evidence="6 10" id="KW-1133">Transmembrane helix</keyword>
<evidence type="ECO:0000256" key="7">
    <source>
        <dbReference type="ARBA" id="ARBA00023136"/>
    </source>
</evidence>
<keyword evidence="2" id="KW-1003">Cell membrane</keyword>
<evidence type="ECO:0000256" key="10">
    <source>
        <dbReference type="SAM" id="Phobius"/>
    </source>
</evidence>
<dbReference type="InterPro" id="IPR004117">
    <property type="entry name" value="7tm6_olfct_rcpt"/>
</dbReference>
<evidence type="ECO:0000256" key="3">
    <source>
        <dbReference type="ARBA" id="ARBA00022606"/>
    </source>
</evidence>
<feature type="transmembrane region" description="Helical" evidence="10">
    <location>
        <begin position="139"/>
        <end position="158"/>
    </location>
</feature>
<feature type="transmembrane region" description="Helical" evidence="10">
    <location>
        <begin position="325"/>
        <end position="345"/>
    </location>
</feature>
<dbReference type="PANTHER" id="PTHR21137">
    <property type="entry name" value="ODORANT RECEPTOR"/>
    <property type="match status" value="1"/>
</dbReference>
<feature type="transmembrane region" description="Helical" evidence="10">
    <location>
        <begin position="79"/>
        <end position="100"/>
    </location>
</feature>